<feature type="compositionally biased region" description="Basic residues" evidence="7">
    <location>
        <begin position="285"/>
        <end position="305"/>
    </location>
</feature>
<reference evidence="9" key="1">
    <citation type="submission" date="2023-01" db="EMBL/GenBank/DDBJ databases">
        <title>Key to firefly adult light organ development and bioluminescence: homeobox transcription factors regulate luciferase expression and transportation to peroxisome.</title>
        <authorList>
            <person name="Fu X."/>
        </authorList>
    </citation>
    <scope>NUCLEOTIDE SEQUENCE [LARGE SCALE GENOMIC DNA]</scope>
</reference>
<keyword evidence="4" id="KW-0690">Ribosome biogenesis</keyword>
<evidence type="ECO:0000256" key="4">
    <source>
        <dbReference type="ARBA" id="ARBA00022517"/>
    </source>
</evidence>
<comment type="function">
    <text evidence="1">Required for the processing of the 27S pre-rRNA.</text>
</comment>
<evidence type="ECO:0000256" key="2">
    <source>
        <dbReference type="ARBA" id="ARBA00004604"/>
    </source>
</evidence>
<dbReference type="GO" id="GO:0006364">
    <property type="term" value="P:rRNA processing"/>
    <property type="evidence" value="ECO:0007669"/>
    <property type="project" value="TreeGrafter"/>
</dbReference>
<evidence type="ECO:0000313" key="8">
    <source>
        <dbReference type="EMBL" id="KAK4876233.1"/>
    </source>
</evidence>
<evidence type="ECO:0000313" key="9">
    <source>
        <dbReference type="Proteomes" id="UP001353858"/>
    </source>
</evidence>
<dbReference type="InterPro" id="IPR008610">
    <property type="entry name" value="Ebp2"/>
</dbReference>
<feature type="compositionally biased region" description="Basic and acidic residues" evidence="7">
    <location>
        <begin position="237"/>
        <end position="248"/>
    </location>
</feature>
<name>A0AAN7P5P0_9COLE</name>
<feature type="region of interest" description="Disordered" evidence="7">
    <location>
        <begin position="181"/>
        <end position="305"/>
    </location>
</feature>
<dbReference type="GO" id="GO:0042273">
    <property type="term" value="P:ribosomal large subunit biogenesis"/>
    <property type="evidence" value="ECO:0007669"/>
    <property type="project" value="TreeGrafter"/>
</dbReference>
<protein>
    <recommendedName>
        <fullName evidence="10">rRNA-processing protein EBP2</fullName>
    </recommendedName>
</protein>
<evidence type="ECO:0000256" key="1">
    <source>
        <dbReference type="ARBA" id="ARBA00003387"/>
    </source>
</evidence>
<proteinExistence type="inferred from homology"/>
<comment type="caution">
    <text evidence="8">The sequence shown here is derived from an EMBL/GenBank/DDBJ whole genome shotgun (WGS) entry which is preliminary data.</text>
</comment>
<gene>
    <name evidence="8" type="ORF">RN001_012655</name>
</gene>
<comment type="similarity">
    <text evidence="3">Belongs to the EBP2 family.</text>
</comment>
<evidence type="ECO:0000256" key="5">
    <source>
        <dbReference type="ARBA" id="ARBA00023054"/>
    </source>
</evidence>
<dbReference type="EMBL" id="JARPUR010000005">
    <property type="protein sequence ID" value="KAK4876233.1"/>
    <property type="molecule type" value="Genomic_DNA"/>
</dbReference>
<keyword evidence="5" id="KW-0175">Coiled coil</keyword>
<keyword evidence="6" id="KW-0539">Nucleus</keyword>
<dbReference type="GO" id="GO:0005730">
    <property type="term" value="C:nucleolus"/>
    <property type="evidence" value="ECO:0007669"/>
    <property type="project" value="UniProtKB-SubCell"/>
</dbReference>
<comment type="subcellular location">
    <subcellularLocation>
        <location evidence="2">Nucleus</location>
        <location evidence="2">Nucleolus</location>
    </subcellularLocation>
</comment>
<evidence type="ECO:0000256" key="7">
    <source>
        <dbReference type="SAM" id="MobiDB-lite"/>
    </source>
</evidence>
<accession>A0AAN7P5P0</accession>
<dbReference type="AlphaFoldDB" id="A0AAN7P5P0"/>
<feature type="compositionally biased region" description="Basic and acidic residues" evidence="7">
    <location>
        <begin position="198"/>
        <end position="221"/>
    </location>
</feature>
<dbReference type="Proteomes" id="UP001353858">
    <property type="component" value="Unassembled WGS sequence"/>
</dbReference>
<dbReference type="PANTHER" id="PTHR13028">
    <property type="entry name" value="RRNA PROCESSING PROTEIN EBNA1-BINDING PROTEIN-RELATED"/>
    <property type="match status" value="1"/>
</dbReference>
<dbReference type="Pfam" id="PF05890">
    <property type="entry name" value="Ebp2"/>
    <property type="match status" value="1"/>
</dbReference>
<organism evidence="8 9">
    <name type="scientific">Aquatica leii</name>
    <dbReference type="NCBI Taxonomy" id="1421715"/>
    <lineage>
        <taxon>Eukaryota</taxon>
        <taxon>Metazoa</taxon>
        <taxon>Ecdysozoa</taxon>
        <taxon>Arthropoda</taxon>
        <taxon>Hexapoda</taxon>
        <taxon>Insecta</taxon>
        <taxon>Pterygota</taxon>
        <taxon>Neoptera</taxon>
        <taxon>Endopterygota</taxon>
        <taxon>Coleoptera</taxon>
        <taxon>Polyphaga</taxon>
        <taxon>Elateriformia</taxon>
        <taxon>Elateroidea</taxon>
        <taxon>Lampyridae</taxon>
        <taxon>Luciolinae</taxon>
        <taxon>Aquatica</taxon>
    </lineage>
</organism>
<dbReference type="GO" id="GO:0034399">
    <property type="term" value="C:nuclear periphery"/>
    <property type="evidence" value="ECO:0007669"/>
    <property type="project" value="TreeGrafter"/>
</dbReference>
<evidence type="ECO:0008006" key="10">
    <source>
        <dbReference type="Google" id="ProtNLM"/>
    </source>
</evidence>
<evidence type="ECO:0000256" key="6">
    <source>
        <dbReference type="ARBA" id="ARBA00023242"/>
    </source>
</evidence>
<dbReference type="GO" id="GO:0030687">
    <property type="term" value="C:preribosome, large subunit precursor"/>
    <property type="evidence" value="ECO:0007669"/>
    <property type="project" value="TreeGrafter"/>
</dbReference>
<sequence>MSDTSDSESLSGSDAELQEAFSKGLLKPGLNVIDDAPKVFVNDTQGLQDKLSEFKLKLPWIEVLDSINKPAPLAPELAAKILEQEEKQENLRKNNKKLPQISVEDDPVLNDFKRETMFYRQAQATVLSSIPKFKELNIPTKRPEDYFAEMAKSDEHMQKIRQNLMRKQVGQERSEKVKQLRAQRKEGKALQIQTKLKRQQEKKQMLDQVKKVRKGVGKDLEFLNNSKQKGKNVPNKKGQENRKWRDQKFGFGGKKRNSKSNTKESSADLGDYGKAGKNRNNMKGSKGKTQRPGKNRRNKIRNRRK</sequence>
<evidence type="ECO:0000256" key="3">
    <source>
        <dbReference type="ARBA" id="ARBA00007336"/>
    </source>
</evidence>
<keyword evidence="9" id="KW-1185">Reference proteome</keyword>
<dbReference type="PANTHER" id="PTHR13028:SF0">
    <property type="entry name" value="RRNA-PROCESSING PROTEIN EBP2-RELATED"/>
    <property type="match status" value="1"/>
</dbReference>